<evidence type="ECO:0000313" key="1">
    <source>
        <dbReference type="EMBL" id="RLM69179.1"/>
    </source>
</evidence>
<sequence length="67" mass="7269">MANQISPSLLSLHHLEHLDLSENDISGPAGRVPEFMGLLKNLNYLNLSGLTFTGVVPPHLGNLSKLH</sequence>
<dbReference type="Gene3D" id="3.80.10.10">
    <property type="entry name" value="Ribonuclease Inhibitor"/>
    <property type="match status" value="1"/>
</dbReference>
<evidence type="ECO:0000313" key="2">
    <source>
        <dbReference type="Proteomes" id="UP000275267"/>
    </source>
</evidence>
<dbReference type="Pfam" id="PF00560">
    <property type="entry name" value="LRR_1"/>
    <property type="match status" value="1"/>
</dbReference>
<dbReference type="PANTHER" id="PTHR48058">
    <property type="entry name" value="LRR RECEPTOR-LIKE SERINE/THREONINE-PROTEIN KINASE FLS2-RELATED"/>
    <property type="match status" value="1"/>
</dbReference>
<dbReference type="SUPFAM" id="SSF52058">
    <property type="entry name" value="L domain-like"/>
    <property type="match status" value="1"/>
</dbReference>
<dbReference type="AlphaFoldDB" id="A0A3L6Q2W1"/>
<accession>A0A3L6Q2W1</accession>
<protein>
    <submittedName>
        <fullName evidence="1">Uncharacterized protein</fullName>
    </submittedName>
</protein>
<dbReference type="STRING" id="4540.A0A3L6Q2W1"/>
<name>A0A3L6Q2W1_PANMI</name>
<reference evidence="2" key="1">
    <citation type="journal article" date="2019" name="Nat. Commun.">
        <title>The genome of broomcorn millet.</title>
        <authorList>
            <person name="Zou C."/>
            <person name="Miki D."/>
            <person name="Li D."/>
            <person name="Tang Q."/>
            <person name="Xiao L."/>
            <person name="Rajput S."/>
            <person name="Deng P."/>
            <person name="Jia W."/>
            <person name="Huang R."/>
            <person name="Zhang M."/>
            <person name="Sun Y."/>
            <person name="Hu J."/>
            <person name="Fu X."/>
            <person name="Schnable P.S."/>
            <person name="Li F."/>
            <person name="Zhang H."/>
            <person name="Feng B."/>
            <person name="Zhu X."/>
            <person name="Liu R."/>
            <person name="Schnable J.C."/>
            <person name="Zhu J.-K."/>
            <person name="Zhang H."/>
        </authorList>
    </citation>
    <scope>NUCLEOTIDE SEQUENCE [LARGE SCALE GENOMIC DNA]</scope>
</reference>
<dbReference type="PANTHER" id="PTHR48058:SF28">
    <property type="entry name" value="OS04G0122000 PROTEIN"/>
    <property type="match status" value="1"/>
</dbReference>
<gene>
    <name evidence="1" type="ORF">C2845_PM17G11590</name>
</gene>
<keyword evidence="2" id="KW-1185">Reference proteome</keyword>
<dbReference type="InterPro" id="IPR001611">
    <property type="entry name" value="Leu-rich_rpt"/>
</dbReference>
<dbReference type="InterPro" id="IPR032675">
    <property type="entry name" value="LRR_dom_sf"/>
</dbReference>
<comment type="caution">
    <text evidence="1">The sequence shown here is derived from an EMBL/GenBank/DDBJ whole genome shotgun (WGS) entry which is preliminary data.</text>
</comment>
<dbReference type="Proteomes" id="UP000275267">
    <property type="component" value="Unassembled WGS sequence"/>
</dbReference>
<dbReference type="OrthoDB" id="686342at2759"/>
<proteinExistence type="predicted"/>
<organism evidence="1 2">
    <name type="scientific">Panicum miliaceum</name>
    <name type="common">Proso millet</name>
    <name type="synonym">Broomcorn millet</name>
    <dbReference type="NCBI Taxonomy" id="4540"/>
    <lineage>
        <taxon>Eukaryota</taxon>
        <taxon>Viridiplantae</taxon>
        <taxon>Streptophyta</taxon>
        <taxon>Embryophyta</taxon>
        <taxon>Tracheophyta</taxon>
        <taxon>Spermatophyta</taxon>
        <taxon>Magnoliopsida</taxon>
        <taxon>Liliopsida</taxon>
        <taxon>Poales</taxon>
        <taxon>Poaceae</taxon>
        <taxon>PACMAD clade</taxon>
        <taxon>Panicoideae</taxon>
        <taxon>Panicodae</taxon>
        <taxon>Paniceae</taxon>
        <taxon>Panicinae</taxon>
        <taxon>Panicum</taxon>
        <taxon>Panicum sect. Panicum</taxon>
    </lineage>
</organism>
<dbReference type="Pfam" id="PF13516">
    <property type="entry name" value="LRR_6"/>
    <property type="match status" value="1"/>
</dbReference>
<dbReference type="EMBL" id="PQIB02000014">
    <property type="protein sequence ID" value="RLM69179.1"/>
    <property type="molecule type" value="Genomic_DNA"/>
</dbReference>